<feature type="transmembrane region" description="Helical" evidence="6">
    <location>
        <begin position="227"/>
        <end position="245"/>
    </location>
</feature>
<feature type="transmembrane region" description="Helical" evidence="6">
    <location>
        <begin position="515"/>
        <end position="543"/>
    </location>
</feature>
<evidence type="ECO:0000256" key="1">
    <source>
        <dbReference type="ARBA" id="ARBA00004141"/>
    </source>
</evidence>
<dbReference type="PANTHER" id="PTHR21576">
    <property type="entry name" value="UNCHARACTERIZED NODULIN-LIKE PROTEIN"/>
    <property type="match status" value="1"/>
</dbReference>
<evidence type="ECO:0000256" key="2">
    <source>
        <dbReference type="ARBA" id="ARBA00022692"/>
    </source>
</evidence>
<protein>
    <recommendedName>
        <fullName evidence="11">Nodulin-like domain-containing protein</fullName>
    </recommendedName>
</protein>
<comment type="similarity">
    <text evidence="5">Belongs to the major facilitator superfamily. Phosphate:H(+) symporter (TC 2.A.1.9) family.</text>
</comment>
<feature type="transmembrane region" description="Helical" evidence="6">
    <location>
        <begin position="445"/>
        <end position="467"/>
    </location>
</feature>
<dbReference type="Pfam" id="PF06813">
    <property type="entry name" value="Nodulin-like"/>
    <property type="match status" value="1"/>
</dbReference>
<dbReference type="EMBL" id="JAVXUO010003172">
    <property type="protein sequence ID" value="KAK2965929.1"/>
    <property type="molecule type" value="Genomic_DNA"/>
</dbReference>
<keyword evidence="4 6" id="KW-0472">Membrane</keyword>
<feature type="transmembrane region" description="Helical" evidence="6">
    <location>
        <begin position="257"/>
        <end position="277"/>
    </location>
</feature>
<feature type="domain" description="NFD4 C-terminal" evidence="8">
    <location>
        <begin position="335"/>
        <end position="549"/>
    </location>
</feature>
<feature type="transmembrane region" description="Helical" evidence="6">
    <location>
        <begin position="192"/>
        <end position="215"/>
    </location>
</feature>
<feature type="domain" description="Nodulin-like" evidence="7">
    <location>
        <begin position="17"/>
        <end position="275"/>
    </location>
</feature>
<feature type="transmembrane region" description="Helical" evidence="6">
    <location>
        <begin position="479"/>
        <end position="503"/>
    </location>
</feature>
<evidence type="ECO:0000259" key="8">
    <source>
        <dbReference type="Pfam" id="PF23262"/>
    </source>
</evidence>
<dbReference type="GO" id="GO:0016020">
    <property type="term" value="C:membrane"/>
    <property type="evidence" value="ECO:0007669"/>
    <property type="project" value="UniProtKB-SubCell"/>
</dbReference>
<evidence type="ECO:0000313" key="10">
    <source>
        <dbReference type="Proteomes" id="UP001187471"/>
    </source>
</evidence>
<reference evidence="9" key="1">
    <citation type="submission" date="2022-12" db="EMBL/GenBank/DDBJ databases">
        <title>Draft genome assemblies for two species of Escallonia (Escalloniales).</title>
        <authorList>
            <person name="Chanderbali A."/>
            <person name="Dervinis C."/>
            <person name="Anghel I."/>
            <person name="Soltis D."/>
            <person name="Soltis P."/>
            <person name="Zapata F."/>
        </authorList>
    </citation>
    <scope>NUCLEOTIDE SEQUENCE</scope>
    <source>
        <strain evidence="9">UCBG92.1500</strain>
        <tissue evidence="9">Leaf</tissue>
    </source>
</reference>
<feature type="transmembrane region" description="Helical" evidence="6">
    <location>
        <begin position="126"/>
        <end position="146"/>
    </location>
</feature>
<comment type="subcellular location">
    <subcellularLocation>
        <location evidence="1">Membrane</location>
        <topology evidence="1">Multi-pass membrane protein</topology>
    </subcellularLocation>
</comment>
<dbReference type="SUPFAM" id="SSF103473">
    <property type="entry name" value="MFS general substrate transporter"/>
    <property type="match status" value="2"/>
</dbReference>
<name>A0AA88Q929_9ASTE</name>
<organism evidence="9 10">
    <name type="scientific">Escallonia rubra</name>
    <dbReference type="NCBI Taxonomy" id="112253"/>
    <lineage>
        <taxon>Eukaryota</taxon>
        <taxon>Viridiplantae</taxon>
        <taxon>Streptophyta</taxon>
        <taxon>Embryophyta</taxon>
        <taxon>Tracheophyta</taxon>
        <taxon>Spermatophyta</taxon>
        <taxon>Magnoliopsida</taxon>
        <taxon>eudicotyledons</taxon>
        <taxon>Gunneridae</taxon>
        <taxon>Pentapetalae</taxon>
        <taxon>asterids</taxon>
        <taxon>campanulids</taxon>
        <taxon>Escalloniales</taxon>
        <taxon>Escalloniaceae</taxon>
        <taxon>Escallonia</taxon>
    </lineage>
</organism>
<evidence type="ECO:0000256" key="5">
    <source>
        <dbReference type="ARBA" id="ARBA00044504"/>
    </source>
</evidence>
<dbReference type="Proteomes" id="UP001187471">
    <property type="component" value="Unassembled WGS sequence"/>
</dbReference>
<dbReference type="InterPro" id="IPR010658">
    <property type="entry name" value="Nodulin-like"/>
</dbReference>
<evidence type="ECO:0000259" key="7">
    <source>
        <dbReference type="Pfam" id="PF06813"/>
    </source>
</evidence>
<feature type="transmembrane region" description="Helical" evidence="6">
    <location>
        <begin position="158"/>
        <end position="180"/>
    </location>
</feature>
<dbReference type="CDD" id="cd17354">
    <property type="entry name" value="MFS_Mch1p_like"/>
    <property type="match status" value="1"/>
</dbReference>
<dbReference type="AlphaFoldDB" id="A0AA88Q929"/>
<evidence type="ECO:0000313" key="9">
    <source>
        <dbReference type="EMBL" id="KAK2965929.1"/>
    </source>
</evidence>
<accession>A0AA88Q929</accession>
<evidence type="ECO:0000256" key="6">
    <source>
        <dbReference type="SAM" id="Phobius"/>
    </source>
</evidence>
<dbReference type="InterPro" id="IPR036259">
    <property type="entry name" value="MFS_trans_sf"/>
</dbReference>
<proteinExistence type="inferred from homology"/>
<dbReference type="PANTHER" id="PTHR21576:SF133">
    <property type="entry name" value="NODULIN-LIKE DOMAIN-CONTAINING PROTEIN"/>
    <property type="match status" value="1"/>
</dbReference>
<keyword evidence="2 6" id="KW-0812">Transmembrane</keyword>
<evidence type="ECO:0000256" key="3">
    <source>
        <dbReference type="ARBA" id="ARBA00022989"/>
    </source>
</evidence>
<sequence>MAGSKITTTATSKTNNKWMTTVASIWIQCTSGSLYTFPIYSSALKSSQGYDQSTLDTVTVFKDFGANAGILSGVLYSSVAPSTADVNGGGGRGRPWVVLAAGAVQCFAGYLLMWLAVVGVLHRPPVPVVCLFMLLAAHGMSFFNTANVVTAVRNFPNYSGTAVGIMKGFLGLSGAILIQVYQTIFQNRPTSFLLMLALLPTFNSLLLMYFVRIFGTKDVDEKKHLDGFSAIALIVAAYLMAVIILEDSFTLPLSAHIFILAVLMILIASPICVAIKARHGDSLRFSRTALIEENQLSDDSDQLDAGTYVRRDPRGYDQVPDIADHETGISDTTVGWVENLNLLQAMRTGNFWFLFLAMACGMGTGLATLNNMSQIGGSLGYTNFETSTLVSLWSIWNFLGRFGAGYVSDYFLNVKGWPRPSFMAITLAIMSVGHSVIASGLPGTLYAGSVLVGVCYGSQWSLMPTIASEIFGVAHFGTIFNTITIACPVGSYIFSVRVIGYIYDKEASGKSNTCTGIHCFMLSFLVMASASFLGFCLALALFFRTRTFYKQVLFRRLRHSVRE</sequence>
<evidence type="ECO:0000256" key="4">
    <source>
        <dbReference type="ARBA" id="ARBA00023136"/>
    </source>
</evidence>
<comment type="caution">
    <text evidence="9">The sequence shown here is derived from an EMBL/GenBank/DDBJ whole genome shotgun (WGS) entry which is preliminary data.</text>
</comment>
<evidence type="ECO:0008006" key="11">
    <source>
        <dbReference type="Google" id="ProtNLM"/>
    </source>
</evidence>
<feature type="transmembrane region" description="Helical" evidence="6">
    <location>
        <begin position="96"/>
        <end position="120"/>
    </location>
</feature>
<dbReference type="InterPro" id="IPR056555">
    <property type="entry name" value="NFD4_C"/>
</dbReference>
<gene>
    <name evidence="9" type="ORF">RJ640_005345</name>
</gene>
<keyword evidence="10" id="KW-1185">Reference proteome</keyword>
<keyword evidence="3 6" id="KW-1133">Transmembrane helix</keyword>
<dbReference type="Gene3D" id="1.20.1250.20">
    <property type="entry name" value="MFS general substrate transporter like domains"/>
    <property type="match status" value="1"/>
</dbReference>
<dbReference type="Pfam" id="PF23262">
    <property type="entry name" value="NFD4_C"/>
    <property type="match status" value="1"/>
</dbReference>
<feature type="transmembrane region" description="Helical" evidence="6">
    <location>
        <begin position="351"/>
        <end position="369"/>
    </location>
</feature>